<keyword evidence="1" id="KW-1133">Transmembrane helix</keyword>
<feature type="transmembrane region" description="Helical" evidence="1">
    <location>
        <begin position="104"/>
        <end position="125"/>
    </location>
</feature>
<gene>
    <name evidence="2" type="ORF">RQM59_04535</name>
</gene>
<keyword evidence="1" id="KW-0812">Transmembrane</keyword>
<sequence>MQKVLVICLLLITTIGYCQDSLDDILADSLAVELEAQEKAVSYFSDSTYVKDLNYDERRSLPKDLDEKYSGAEFTYIDNLKKPEPPKEETKKQKKTNQKFANGFVYFMSNIFPFLLAIVVILILLRSFLDISFNFGGARKLQRNKVSKLVSEDEDIHVTDINTLLSKAVKDKDYRLATRYYYLSLLKLLSDHELINYDKDKTNSEYLFELKDTKMRSHFSYLSYIYNYVWYGEFAVDELKFSTIENKYKSFLKSIK</sequence>
<dbReference type="RefSeq" id="WP_349240892.1">
    <property type="nucleotide sequence ID" value="NZ_JAVTTO010000002.1"/>
</dbReference>
<evidence type="ECO:0000313" key="3">
    <source>
        <dbReference type="Proteomes" id="UP001257277"/>
    </source>
</evidence>
<evidence type="ECO:0000256" key="1">
    <source>
        <dbReference type="SAM" id="Phobius"/>
    </source>
</evidence>
<evidence type="ECO:0008006" key="4">
    <source>
        <dbReference type="Google" id="ProtNLM"/>
    </source>
</evidence>
<accession>A0ABU3LDG1</accession>
<name>A0ABU3LDG1_9FLAO</name>
<proteinExistence type="predicted"/>
<evidence type="ECO:0000313" key="2">
    <source>
        <dbReference type="EMBL" id="MDT7831633.1"/>
    </source>
</evidence>
<dbReference type="EMBL" id="JAVTTO010000002">
    <property type="protein sequence ID" value="MDT7831633.1"/>
    <property type="molecule type" value="Genomic_DNA"/>
</dbReference>
<organism evidence="2 3">
    <name type="scientific">Asprobacillus argus</name>
    <dbReference type="NCBI Taxonomy" id="3076534"/>
    <lineage>
        <taxon>Bacteria</taxon>
        <taxon>Pseudomonadati</taxon>
        <taxon>Bacteroidota</taxon>
        <taxon>Flavobacteriia</taxon>
        <taxon>Flavobacteriales</taxon>
        <taxon>Flavobacteriaceae</taxon>
        <taxon>Asprobacillus</taxon>
    </lineage>
</organism>
<dbReference type="Proteomes" id="UP001257277">
    <property type="component" value="Unassembled WGS sequence"/>
</dbReference>
<keyword evidence="3" id="KW-1185">Reference proteome</keyword>
<keyword evidence="1" id="KW-0472">Membrane</keyword>
<comment type="caution">
    <text evidence="2">The sequence shown here is derived from an EMBL/GenBank/DDBJ whole genome shotgun (WGS) entry which is preliminary data.</text>
</comment>
<reference evidence="2 3" key="1">
    <citation type="submission" date="2023-09" db="EMBL/GenBank/DDBJ databases">
        <title>Novel taxa isolated from Blanes Bay.</title>
        <authorList>
            <person name="Rey-Velasco X."/>
            <person name="Lucena T."/>
        </authorList>
    </citation>
    <scope>NUCLEOTIDE SEQUENCE [LARGE SCALE GENOMIC DNA]</scope>
    <source>
        <strain evidence="2 3">S356</strain>
    </source>
</reference>
<protein>
    <recommendedName>
        <fullName evidence="4">DUF4129 domain-containing protein</fullName>
    </recommendedName>
</protein>